<dbReference type="InterPro" id="IPR016035">
    <property type="entry name" value="Acyl_Trfase/lysoPLipase"/>
</dbReference>
<dbReference type="SUPFAM" id="SSF47336">
    <property type="entry name" value="ACP-like"/>
    <property type="match status" value="2"/>
</dbReference>
<evidence type="ECO:0000259" key="6">
    <source>
        <dbReference type="PROSITE" id="PS50075"/>
    </source>
</evidence>
<proteinExistence type="predicted"/>
<evidence type="ECO:0000256" key="2">
    <source>
        <dbReference type="ARBA" id="ARBA00022553"/>
    </source>
</evidence>
<dbReference type="SMART" id="SM00825">
    <property type="entry name" value="PKS_KS"/>
    <property type="match status" value="2"/>
</dbReference>
<dbReference type="PANTHER" id="PTHR43775:SF51">
    <property type="entry name" value="INACTIVE PHENOLPHTHIOCEROL SYNTHESIS POLYKETIDE SYNTHASE TYPE I PKS1-RELATED"/>
    <property type="match status" value="1"/>
</dbReference>
<dbReference type="OrthoDB" id="9808564at2"/>
<dbReference type="Gene3D" id="3.30.70.3290">
    <property type="match status" value="2"/>
</dbReference>
<dbReference type="InterPro" id="IPR020807">
    <property type="entry name" value="PKS_DH"/>
</dbReference>
<dbReference type="SMART" id="SM00822">
    <property type="entry name" value="PKS_KR"/>
    <property type="match status" value="2"/>
</dbReference>
<dbReference type="InterPro" id="IPR042104">
    <property type="entry name" value="PKS_dehydratase_sf"/>
</dbReference>
<dbReference type="Gene3D" id="3.40.366.10">
    <property type="entry name" value="Malonyl-Coenzyme A Acyl Carrier Protein, domain 2"/>
    <property type="match status" value="1"/>
</dbReference>
<dbReference type="EMBL" id="ABCS01000198">
    <property type="protein sequence ID" value="EDM73625.1"/>
    <property type="molecule type" value="Genomic_DNA"/>
</dbReference>
<dbReference type="InterPro" id="IPR016036">
    <property type="entry name" value="Malonyl_transacylase_ACP-bd"/>
</dbReference>
<feature type="region of interest" description="N-terminal hotdog fold" evidence="5">
    <location>
        <begin position="106"/>
        <end position="232"/>
    </location>
</feature>
<dbReference type="Pfam" id="PF14765">
    <property type="entry name" value="PS-DH"/>
    <property type="match status" value="1"/>
</dbReference>
<dbReference type="GO" id="GO:0004312">
    <property type="term" value="F:fatty acid synthase activity"/>
    <property type="evidence" value="ECO:0007669"/>
    <property type="project" value="TreeGrafter"/>
</dbReference>
<dbReference type="Pfam" id="PF00109">
    <property type="entry name" value="ketoacyl-synt"/>
    <property type="match status" value="2"/>
</dbReference>
<keyword evidence="1" id="KW-0596">Phosphopantetheine</keyword>
<dbReference type="InterPro" id="IPR018201">
    <property type="entry name" value="Ketoacyl_synth_AS"/>
</dbReference>
<dbReference type="InterPro" id="IPR014031">
    <property type="entry name" value="Ketoacyl_synth_C"/>
</dbReference>
<gene>
    <name evidence="9" type="ORF">PPSIR1_15405</name>
</gene>
<dbReference type="Gene3D" id="3.40.47.10">
    <property type="match status" value="2"/>
</dbReference>
<dbReference type="GO" id="GO:0031177">
    <property type="term" value="F:phosphopantetheine binding"/>
    <property type="evidence" value="ECO:0007669"/>
    <property type="project" value="InterPro"/>
</dbReference>
<dbReference type="PROSITE" id="PS52019">
    <property type="entry name" value="PKS_MFAS_DH"/>
    <property type="match status" value="1"/>
</dbReference>
<dbReference type="InterPro" id="IPR020806">
    <property type="entry name" value="PKS_PP-bd"/>
</dbReference>
<dbReference type="InterPro" id="IPR049552">
    <property type="entry name" value="PKS_DH_N"/>
</dbReference>
<dbReference type="CDD" id="cd08952">
    <property type="entry name" value="KR_1_SDR_x"/>
    <property type="match status" value="1"/>
</dbReference>
<sequence>PHPLLTTAMRGVFEAHLDAQTDEGAAALGTLRRDEGDLRRVLGSLAELHCHGLELDWAPLVARWAGREPRRIPLPSYAFQRRRHWLEVPAASASDLRRAGLRALEHPFLRAHTAVLGDDRRLFTGTVDLGRASWLGDHRVFERVILPGAGFADLALSAARHSWPEASALALDELVLLAPLVLDAGPVDLQVVLEAPDPQTGARALAVHSRDAAGDAGQVHARGKVRAIEAETQRVEPSKPPADGLALEPTYAALEALGLRYGPAFRGLRRAWRSADTLEAVVELDPAQALGQPAFAIHPALLDAVFQLRAHARPDAGEVALPFALTALELHASAPSRLFVRARLDAAGALSLEAWDPEGRLVLRLGALELRPASPEQVSPNERVPLRVAWEPMSAPSNMPADSAKTLERHADWTELIAGLDAGAPAPALVVRRWSVEEPGADAAARVAEAGLAELQDWLRHPALARTRLCWVTRASVGADPRDALEGLALAPLWGLARVARSESGRALSLVDLDADTPLEHAPIHDAPELALRGGVRLRPRLRPLTSETAQRPALDAGAVLITGGTGALGAELARHLVRNHGVRELVLCSRQGLDAPGAPALQAALLELGAAAVHIEACDVGEREAVAELLSSLDGRPELGPLTAVIHTAGCLADATLERLDAEALRRVLHPKVAGAWNLHALTRGRPLAAFVLFSSAAGLLGNGGQANYAAANTFLDALAQHRRGAGLPAQSLAWGLWSTGGMLAGLGELGRARLRRMGARALPIDAGLALFDAALARDEALLAPLDLDPAVLAERRDAGALPALLEALAPPARAGLRRAGRSSTEPELTTQLRAATAETRQTLLSELVATLVTQTLRLSEAPSPSRPLRELGLDSLMAIEVRNGLQRATGLSLPSTLLFDHPTPRALVRALHDALEPVAEPTLAAPPAPSPPTAPEDDAIAIVSMACRFPGGASTPEQLWRLLLDGGDAIAEFPEDRGWPLDTLFARDAEGRPLPGASLSRAGAFLREAADFDPAFFNISPREALAMDPQQRLLLELSWEAFERAGVVPESLEGSATGVYLGVMYADYGGRFTHDPAAQDGYLGTGSSGSVASGRIAYTFGFEGPALTVDTACSSSLVSLHLACQALRRGECDLGLVGGATLMATPNVFVEFSRLGAMAPDGRCKPFAAAADGSGWSEGAGVVVLQRLADARREGREVLALVRGSAVNQDGRSQGLTAPNGPAQRRVIAAALGAAGVEAREVDVVEAHGTGTALGDPIEARALHATYGRAREAKDAPLWLGSIKSNLGHTQAAAGLAGVIKMVLALQAERLPQTLHVDAPSAHVDWDGSVALLTEAVDWPRGARPRRAGVSSFGLSGTNAHVILEEAPAVRREPAPSTPARPPAAPVVLSARSEAALRGQVEQLRARLASDEGPTEIWDLAYSLATRRTHFEHRVGTVATGLEALDDALARFEDASARDWVHGRAGEAGKLVFVCPGQGSQWLGMAAALLEQSAPFAAAVAACDRAFARHLPSDAPSLLERLRETGAPDAALPEDPELVQPMLFAVMVGLAALWRELGVVPDAVVGHSQGEIAAACVAGILSLDDAAAIVVRRSRVIARSVPPGAMLVVGLDPEGLAPWLEPLDGRVTIGAVNGPRSTVLSGARAAIEDLRARARAEGVFVRPVAIDYASHSAMVEPAREPLLTELDALRPTPGSVPMLSTLDLAFVDGEALDASYWYRNLREPVRFAEAVDALLDAGHRHFVELSPHPLLVTTIAAALEARELDGGAVGSLRRGAGGLDQIQRALVGLHCAGHRVDWEAALAPAKARPVALPTYAFTRQRYWLEGPRPSRSARPPERPNWRYTVRWRPLELAAHEGAALRCLLVAPSDAPPALRERAAAITRALEDAGATVATASLDSVAAQLEGETTHVLSLLALDERMSDDAPGLPAGLAGNLALTQALAEHQARARLWLLTQGAVTTGADDPLCAPLQATSWGLGLSASLEQPRLWGGLVDLPSATTPAALAALPALLASGPDDQLALRKAGVLTRRLAPAPAAEGAAPLRVRGTALITGGTGALGSEVAAWLARAGVERLVLTSRRGVEAPGAAALREQLEALGAAVCIEACDVADRCALAALLAEIDGGGPPLTMVVHAAGVPGPMAPLSALDARDLAQTLAAKVEGARHLDALTADRPLDAFVCFASIAGTWGSGRQSAYAAANAYLDALAHARRAQGRAATSVAWGLWADAGMGADADGLAFLQRQGLRPFAPAEALAALERALAAGDAAVTVVDVDWRRFAPIYAAARPRPLLAEVAPEPEPEPTRAESLRGLDTKARREALLALVLEHTAGVLAFPDPGALDPRSSFAALGLDSVMAVELRERLSRATGTRLPATLAYDHPSPRQVCALLVERLVGAPVQAEAQPAVERSAAAVEDDAIAIVGVGLRAPGGVVDLDSLWALLEAEVDAVGPIPPARWDAERDYDPDPGAPGKSYVREAALLDEVERFDAAFFNISPREAAHVDPQHRLLLEQSWHALEHAGLVPSQLAGSRTGVYVGIGPSDYASTRAPQPAARDAASAHAVTGSHGSFAAGRVAFHLGLRGPTLCVDTACSSSLVALHLACSALRKGECERALAAGVQVMTGSAGF</sequence>
<evidence type="ECO:0000256" key="1">
    <source>
        <dbReference type="ARBA" id="ARBA00022450"/>
    </source>
</evidence>
<evidence type="ECO:0000259" key="7">
    <source>
        <dbReference type="PROSITE" id="PS52004"/>
    </source>
</evidence>
<evidence type="ECO:0000256" key="4">
    <source>
        <dbReference type="ARBA" id="ARBA00054155"/>
    </source>
</evidence>
<dbReference type="PROSITE" id="PS52004">
    <property type="entry name" value="KS3_2"/>
    <property type="match status" value="2"/>
</dbReference>
<protein>
    <submittedName>
        <fullName evidence="9">Modular polyketide synthase</fullName>
    </submittedName>
</protein>
<dbReference type="InterPro" id="IPR036291">
    <property type="entry name" value="NAD(P)-bd_dom_sf"/>
</dbReference>
<dbReference type="InterPro" id="IPR013968">
    <property type="entry name" value="PKS_KR"/>
</dbReference>
<dbReference type="InterPro" id="IPR001227">
    <property type="entry name" value="Ac_transferase_dom_sf"/>
</dbReference>
<dbReference type="SUPFAM" id="SSF51735">
    <property type="entry name" value="NAD(P)-binding Rossmann-fold domains"/>
    <property type="match status" value="4"/>
</dbReference>
<dbReference type="InterPro" id="IPR014043">
    <property type="entry name" value="Acyl_transferase_dom"/>
</dbReference>
<dbReference type="Gene3D" id="1.10.1200.10">
    <property type="entry name" value="ACP-like"/>
    <property type="match status" value="2"/>
</dbReference>
<dbReference type="SUPFAM" id="SSF55048">
    <property type="entry name" value="Probable ACP-binding domain of malonyl-CoA ACP transacylase"/>
    <property type="match status" value="1"/>
</dbReference>
<keyword evidence="3" id="KW-0808">Transferase</keyword>
<feature type="active site" description="Proton donor; for dehydratase activity" evidence="5">
    <location>
        <position position="303"/>
    </location>
</feature>
<dbReference type="FunFam" id="3.40.47.10:FF:000019">
    <property type="entry name" value="Polyketide synthase type I"/>
    <property type="match status" value="1"/>
</dbReference>
<dbReference type="SUPFAM" id="SSF53901">
    <property type="entry name" value="Thiolase-like"/>
    <property type="match status" value="2"/>
</dbReference>
<evidence type="ECO:0000313" key="9">
    <source>
        <dbReference type="EMBL" id="EDM73625.1"/>
    </source>
</evidence>
<evidence type="ECO:0000259" key="8">
    <source>
        <dbReference type="PROSITE" id="PS52019"/>
    </source>
</evidence>
<dbReference type="PROSITE" id="PS50075">
    <property type="entry name" value="CARRIER"/>
    <property type="match status" value="2"/>
</dbReference>
<dbReference type="InterPro" id="IPR006162">
    <property type="entry name" value="Ppantetheine_attach_site"/>
</dbReference>
<dbReference type="InterPro" id="IPR032821">
    <property type="entry name" value="PKS_assoc"/>
</dbReference>
<feature type="domain" description="Ketosynthase family 3 (KS3)" evidence="7">
    <location>
        <begin position="2418"/>
        <end position="2629"/>
    </location>
</feature>
<dbReference type="GO" id="GO:0004315">
    <property type="term" value="F:3-oxoacyl-[acyl-carrier-protein] synthase activity"/>
    <property type="evidence" value="ECO:0007669"/>
    <property type="project" value="InterPro"/>
</dbReference>
<dbReference type="InterPro" id="IPR036736">
    <property type="entry name" value="ACP-like_sf"/>
</dbReference>
<dbReference type="Pfam" id="PF00698">
    <property type="entry name" value="Acyl_transf_1"/>
    <property type="match status" value="1"/>
</dbReference>
<dbReference type="Pfam" id="PF00550">
    <property type="entry name" value="PP-binding"/>
    <property type="match status" value="2"/>
</dbReference>
<organism evidence="9 10">
    <name type="scientific">Plesiocystis pacifica SIR-1</name>
    <dbReference type="NCBI Taxonomy" id="391625"/>
    <lineage>
        <taxon>Bacteria</taxon>
        <taxon>Pseudomonadati</taxon>
        <taxon>Myxococcota</taxon>
        <taxon>Polyangia</taxon>
        <taxon>Nannocystales</taxon>
        <taxon>Nannocystaceae</taxon>
        <taxon>Plesiocystis</taxon>
    </lineage>
</organism>
<dbReference type="PANTHER" id="PTHR43775">
    <property type="entry name" value="FATTY ACID SYNTHASE"/>
    <property type="match status" value="1"/>
</dbReference>
<dbReference type="CDD" id="cd08956">
    <property type="entry name" value="KR_3_FAS_SDR_x"/>
    <property type="match status" value="1"/>
</dbReference>
<dbReference type="Proteomes" id="UP000005801">
    <property type="component" value="Unassembled WGS sequence"/>
</dbReference>
<dbReference type="InterPro" id="IPR057326">
    <property type="entry name" value="KR_dom"/>
</dbReference>
<dbReference type="PROSITE" id="PS00012">
    <property type="entry name" value="PHOSPHOPANTETHEINE"/>
    <property type="match status" value="2"/>
</dbReference>
<feature type="domain" description="PKS/mFAS DH" evidence="8">
    <location>
        <begin position="106"/>
        <end position="379"/>
    </location>
</feature>
<dbReference type="GO" id="GO:0006633">
    <property type="term" value="P:fatty acid biosynthetic process"/>
    <property type="evidence" value="ECO:0007669"/>
    <property type="project" value="InterPro"/>
</dbReference>
<feature type="domain" description="Ketosynthase family 3 (KS3)" evidence="7">
    <location>
        <begin position="939"/>
        <end position="1368"/>
    </location>
</feature>
<dbReference type="InterPro" id="IPR016039">
    <property type="entry name" value="Thiolase-like"/>
</dbReference>
<dbReference type="Pfam" id="PF02801">
    <property type="entry name" value="Ketoacyl-synt_C"/>
    <property type="match status" value="1"/>
</dbReference>
<dbReference type="Pfam" id="PF08659">
    <property type="entry name" value="KR"/>
    <property type="match status" value="2"/>
</dbReference>
<feature type="active site" description="Proton acceptor; for dehydratase activity" evidence="5">
    <location>
        <position position="138"/>
    </location>
</feature>
<dbReference type="InterPro" id="IPR049551">
    <property type="entry name" value="PKS_DH_C"/>
</dbReference>
<dbReference type="Gene3D" id="3.40.50.720">
    <property type="entry name" value="NAD(P)-binding Rossmann-like Domain"/>
    <property type="match status" value="2"/>
</dbReference>
<dbReference type="SMART" id="SM00826">
    <property type="entry name" value="PKS_DH"/>
    <property type="match status" value="1"/>
</dbReference>
<comment type="caution">
    <text evidence="9">The sequence shown here is derived from an EMBL/GenBank/DDBJ whole genome shotgun (WGS) entry which is preliminary data.</text>
</comment>
<keyword evidence="2" id="KW-0597">Phosphoprotein</keyword>
<dbReference type="STRING" id="391625.PPSIR1_15405"/>
<keyword evidence="10" id="KW-1185">Reference proteome</keyword>
<dbReference type="SMART" id="SM00827">
    <property type="entry name" value="PKS_AT"/>
    <property type="match status" value="1"/>
</dbReference>
<dbReference type="InterPro" id="IPR049900">
    <property type="entry name" value="PKS_mFAS_DH"/>
</dbReference>
<feature type="domain" description="Carrier" evidence="6">
    <location>
        <begin position="2318"/>
        <end position="2396"/>
    </location>
</feature>
<feature type="region of interest" description="C-terminal hotdog fold" evidence="5">
    <location>
        <begin position="242"/>
        <end position="379"/>
    </location>
</feature>
<dbReference type="eggNOG" id="COG3321">
    <property type="taxonomic scope" value="Bacteria"/>
</dbReference>
<dbReference type="Pfam" id="PF21089">
    <property type="entry name" value="PKS_DH_N"/>
    <property type="match status" value="1"/>
</dbReference>
<feature type="non-terminal residue" evidence="9">
    <location>
        <position position="1"/>
    </location>
</feature>
<dbReference type="InterPro" id="IPR020841">
    <property type="entry name" value="PKS_Beta-ketoAc_synthase_dom"/>
</dbReference>
<dbReference type="SMART" id="SM01294">
    <property type="entry name" value="PKS_PP_betabranch"/>
    <property type="match status" value="1"/>
</dbReference>
<dbReference type="PROSITE" id="PS00606">
    <property type="entry name" value="KS3_1"/>
    <property type="match status" value="2"/>
</dbReference>
<accession>A6GKH8</accession>
<reference evidence="9 10" key="1">
    <citation type="submission" date="2007-06" db="EMBL/GenBank/DDBJ databases">
        <authorList>
            <person name="Shimkets L."/>
            <person name="Ferriera S."/>
            <person name="Johnson J."/>
            <person name="Kravitz S."/>
            <person name="Beeson K."/>
            <person name="Sutton G."/>
            <person name="Rogers Y.-H."/>
            <person name="Friedman R."/>
            <person name="Frazier M."/>
            <person name="Venter J.C."/>
        </authorList>
    </citation>
    <scope>NUCLEOTIDE SEQUENCE [LARGE SCALE GENOMIC DNA]</scope>
    <source>
        <strain evidence="9 10">SIR-1</strain>
    </source>
</reference>
<dbReference type="InterPro" id="IPR050091">
    <property type="entry name" value="PKS_NRPS_Biosynth_Enz"/>
</dbReference>
<dbReference type="SUPFAM" id="SSF52151">
    <property type="entry name" value="FabD/lysophospholipase-like"/>
    <property type="match status" value="1"/>
</dbReference>
<evidence type="ECO:0000313" key="10">
    <source>
        <dbReference type="Proteomes" id="UP000005801"/>
    </source>
</evidence>
<feature type="domain" description="Carrier" evidence="6">
    <location>
        <begin position="836"/>
        <end position="917"/>
    </location>
</feature>
<dbReference type="CDD" id="cd00833">
    <property type="entry name" value="PKS"/>
    <property type="match status" value="2"/>
</dbReference>
<dbReference type="InterPro" id="IPR009081">
    <property type="entry name" value="PP-bd_ACP"/>
</dbReference>
<dbReference type="Pfam" id="PF16197">
    <property type="entry name" value="KAsynt_C_assoc"/>
    <property type="match status" value="1"/>
</dbReference>
<dbReference type="SMART" id="SM00823">
    <property type="entry name" value="PKS_PP"/>
    <property type="match status" value="2"/>
</dbReference>
<evidence type="ECO:0000256" key="3">
    <source>
        <dbReference type="ARBA" id="ARBA00022679"/>
    </source>
</evidence>
<dbReference type="Gene3D" id="3.10.129.110">
    <property type="entry name" value="Polyketide synthase dehydratase"/>
    <property type="match status" value="1"/>
</dbReference>
<comment type="function">
    <text evidence="4">Involved in production of the polyketide antibiotic thailandamide.</text>
</comment>
<dbReference type="RefSeq" id="WP_006977214.1">
    <property type="nucleotide sequence ID" value="NZ_ABCS01000198.1"/>
</dbReference>
<name>A6GKH8_9BACT</name>
<dbReference type="InterPro" id="IPR014030">
    <property type="entry name" value="Ketoacyl_synth_N"/>
</dbReference>
<feature type="non-terminal residue" evidence="9">
    <location>
        <position position="2629"/>
    </location>
</feature>
<evidence type="ECO:0000256" key="5">
    <source>
        <dbReference type="PROSITE-ProRule" id="PRU01363"/>
    </source>
</evidence>